<dbReference type="Proteomes" id="UP000716322">
    <property type="component" value="Unassembled WGS sequence"/>
</dbReference>
<organism evidence="2 3">
    <name type="scientific">Telluria antibiotica</name>
    <dbReference type="NCBI Taxonomy" id="2717319"/>
    <lineage>
        <taxon>Bacteria</taxon>
        <taxon>Pseudomonadati</taxon>
        <taxon>Pseudomonadota</taxon>
        <taxon>Betaproteobacteria</taxon>
        <taxon>Burkholderiales</taxon>
        <taxon>Oxalobacteraceae</taxon>
        <taxon>Telluria group</taxon>
        <taxon>Telluria</taxon>
    </lineage>
</organism>
<protein>
    <submittedName>
        <fullName evidence="2">Uncharacterized protein</fullName>
    </submittedName>
</protein>
<proteinExistence type="predicted"/>
<reference evidence="2 3" key="1">
    <citation type="submission" date="2020-03" db="EMBL/GenBank/DDBJ databases">
        <title>Genome sequence of strain Massilia sp. TW-1.</title>
        <authorList>
            <person name="Chaudhary D.K."/>
        </authorList>
    </citation>
    <scope>NUCLEOTIDE SEQUENCE [LARGE SCALE GENOMIC DNA]</scope>
    <source>
        <strain evidence="2 3">TW-1</strain>
    </source>
</reference>
<feature type="region of interest" description="Disordered" evidence="1">
    <location>
        <begin position="222"/>
        <end position="241"/>
    </location>
</feature>
<evidence type="ECO:0000256" key="1">
    <source>
        <dbReference type="SAM" id="MobiDB-lite"/>
    </source>
</evidence>
<keyword evidence="3" id="KW-1185">Reference proteome</keyword>
<evidence type="ECO:0000313" key="3">
    <source>
        <dbReference type="Proteomes" id="UP000716322"/>
    </source>
</evidence>
<gene>
    <name evidence="2" type="ORF">HAV22_05075</name>
</gene>
<comment type="caution">
    <text evidence="2">The sequence shown here is derived from an EMBL/GenBank/DDBJ whole genome shotgun (WGS) entry which is preliminary data.</text>
</comment>
<dbReference type="RefSeq" id="WP_166857129.1">
    <property type="nucleotide sequence ID" value="NZ_JAAQOM010000002.1"/>
</dbReference>
<evidence type="ECO:0000313" key="2">
    <source>
        <dbReference type="EMBL" id="NIA53026.1"/>
    </source>
</evidence>
<dbReference type="EMBL" id="JAAQOM010000002">
    <property type="protein sequence ID" value="NIA53026.1"/>
    <property type="molecule type" value="Genomic_DNA"/>
</dbReference>
<name>A0ABX0P729_9BURK</name>
<sequence length="261" mass="27823">MFDHYHTQIILNQIDGLDSTGVVSAAAGGSLRSNKIPVPTLFGTNYQTLSVAQKSARCERWWLQGFTEDDVGFIWLNDRSDAARAAAIAALEANVGCPAVDPTSKIIVAGQSNPGICSGTDAGSGVIDLAADGRFGDPAKGRTPDIMVQPNAGVIYSKSAKKDAEHGGAAANDSNVALLVSFPTLSNSTVMKIRHECHAGRRHSGVRTRLSMRLASIDSTGGIHASNGSVRRIKGMPPPVKVTRNRRVKKPATRNRRHQYL</sequence>
<accession>A0ABX0P729</accession>